<evidence type="ECO:0000313" key="2">
    <source>
        <dbReference type="Proteomes" id="UP000479000"/>
    </source>
</evidence>
<dbReference type="EMBL" id="CADCXU010024584">
    <property type="protein sequence ID" value="CAB0011954.1"/>
    <property type="molecule type" value="Genomic_DNA"/>
</dbReference>
<evidence type="ECO:0000313" key="1">
    <source>
        <dbReference type="EMBL" id="CAB0011954.1"/>
    </source>
</evidence>
<protein>
    <submittedName>
        <fullName evidence="1">Uncharacterized protein</fullName>
    </submittedName>
</protein>
<sequence>MCQLLEFGLLTSPTSKRRYFEDYLISALFSTYCHLKITSTLISICFPVLGLLVGADSQTQIGQLAGEAHQQAVSAFRPSALRSSTASNT</sequence>
<organism evidence="1 2">
    <name type="scientific">Nesidiocoris tenuis</name>
    <dbReference type="NCBI Taxonomy" id="355587"/>
    <lineage>
        <taxon>Eukaryota</taxon>
        <taxon>Metazoa</taxon>
        <taxon>Ecdysozoa</taxon>
        <taxon>Arthropoda</taxon>
        <taxon>Hexapoda</taxon>
        <taxon>Insecta</taxon>
        <taxon>Pterygota</taxon>
        <taxon>Neoptera</taxon>
        <taxon>Paraneoptera</taxon>
        <taxon>Hemiptera</taxon>
        <taxon>Heteroptera</taxon>
        <taxon>Panheteroptera</taxon>
        <taxon>Cimicomorpha</taxon>
        <taxon>Miridae</taxon>
        <taxon>Dicyphina</taxon>
        <taxon>Nesidiocoris</taxon>
    </lineage>
</organism>
<gene>
    <name evidence="1" type="ORF">NTEN_LOCUS16787</name>
</gene>
<reference evidence="1 2" key="1">
    <citation type="submission" date="2020-02" db="EMBL/GenBank/DDBJ databases">
        <authorList>
            <person name="Ferguson B K."/>
        </authorList>
    </citation>
    <scope>NUCLEOTIDE SEQUENCE [LARGE SCALE GENOMIC DNA]</scope>
</reference>
<accession>A0A6H5H723</accession>
<dbReference type="AlphaFoldDB" id="A0A6H5H723"/>
<dbReference type="Proteomes" id="UP000479000">
    <property type="component" value="Unassembled WGS sequence"/>
</dbReference>
<proteinExistence type="predicted"/>
<name>A0A6H5H723_9HEMI</name>
<keyword evidence="2" id="KW-1185">Reference proteome</keyword>